<dbReference type="Proteomes" id="UP000636800">
    <property type="component" value="Unassembled WGS sequence"/>
</dbReference>
<evidence type="ECO:0000313" key="3">
    <source>
        <dbReference type="Proteomes" id="UP000636800"/>
    </source>
</evidence>
<keyword evidence="3" id="KW-1185">Reference proteome</keyword>
<dbReference type="PROSITE" id="PS50076">
    <property type="entry name" value="DNAJ_2"/>
    <property type="match status" value="1"/>
</dbReference>
<dbReference type="AlphaFoldDB" id="A0A835PKC3"/>
<dbReference type="Pfam" id="PF00226">
    <property type="entry name" value="DnaJ"/>
    <property type="match status" value="1"/>
</dbReference>
<dbReference type="SUPFAM" id="SSF46565">
    <property type="entry name" value="Chaperone J-domain"/>
    <property type="match status" value="1"/>
</dbReference>
<accession>A0A835PKC3</accession>
<dbReference type="Gene3D" id="1.10.287.110">
    <property type="entry name" value="DnaJ domain"/>
    <property type="match status" value="1"/>
</dbReference>
<dbReference type="PRINTS" id="PR00625">
    <property type="entry name" value="JDOMAIN"/>
</dbReference>
<proteinExistence type="predicted"/>
<feature type="domain" description="J" evidence="1">
    <location>
        <begin position="50"/>
        <end position="118"/>
    </location>
</feature>
<dbReference type="PANTHER" id="PTHR45432">
    <property type="entry name" value="CHAPERONE PROTEIN DNAJ 11, CHLOROPLASTIC-LIKE"/>
    <property type="match status" value="1"/>
</dbReference>
<dbReference type="PANTHER" id="PTHR45432:SF2">
    <property type="entry name" value="CHAPERONE PROTEIN DNAJ 11, CHLOROPLASTIC"/>
    <property type="match status" value="1"/>
</dbReference>
<organism evidence="2 3">
    <name type="scientific">Vanilla planifolia</name>
    <name type="common">Vanilla</name>
    <dbReference type="NCBI Taxonomy" id="51239"/>
    <lineage>
        <taxon>Eukaryota</taxon>
        <taxon>Viridiplantae</taxon>
        <taxon>Streptophyta</taxon>
        <taxon>Embryophyta</taxon>
        <taxon>Tracheophyta</taxon>
        <taxon>Spermatophyta</taxon>
        <taxon>Magnoliopsida</taxon>
        <taxon>Liliopsida</taxon>
        <taxon>Asparagales</taxon>
        <taxon>Orchidaceae</taxon>
        <taxon>Vanilloideae</taxon>
        <taxon>Vanilleae</taxon>
        <taxon>Vanilla</taxon>
    </lineage>
</organism>
<dbReference type="InterPro" id="IPR018253">
    <property type="entry name" value="DnaJ_domain_CS"/>
</dbReference>
<comment type="caution">
    <text evidence="2">The sequence shown here is derived from an EMBL/GenBank/DDBJ whole genome shotgun (WGS) entry which is preliminary data.</text>
</comment>
<gene>
    <name evidence="2" type="ORF">HPP92_026023</name>
</gene>
<dbReference type="EMBL" id="JADCNL010000014">
    <property type="protein sequence ID" value="KAG0453359.1"/>
    <property type="molecule type" value="Genomic_DNA"/>
</dbReference>
<evidence type="ECO:0000313" key="2">
    <source>
        <dbReference type="EMBL" id="KAG0453359.1"/>
    </source>
</evidence>
<reference evidence="2 3" key="1">
    <citation type="journal article" date="2020" name="Nat. Food">
        <title>A phased Vanilla planifolia genome enables genetic improvement of flavour and production.</title>
        <authorList>
            <person name="Hasing T."/>
            <person name="Tang H."/>
            <person name="Brym M."/>
            <person name="Khazi F."/>
            <person name="Huang T."/>
            <person name="Chambers A.H."/>
        </authorList>
    </citation>
    <scope>NUCLEOTIDE SEQUENCE [LARGE SCALE GENOMIC DNA]</scope>
    <source>
        <tissue evidence="2">Leaf</tissue>
    </source>
</reference>
<sequence length="150" mass="16628">MIASPCSLPILLGQRIAHPRRVSLAPSRLPLRSPLTAAADASAAREASPSLYEVLDLSENATAGEIKAAYRRLARSCHPDAADAAGRRGDSSKEFIRIRSAYSTLSDPAKRAEYDREVLALRLLSQRYPPQNHRFSGHSSRRTWETDQCW</sequence>
<dbReference type="GO" id="GO:0005783">
    <property type="term" value="C:endoplasmic reticulum"/>
    <property type="evidence" value="ECO:0007669"/>
    <property type="project" value="UniProtKB-ARBA"/>
</dbReference>
<dbReference type="InterPro" id="IPR001623">
    <property type="entry name" value="DnaJ_domain"/>
</dbReference>
<name>A0A835PKC3_VANPL</name>
<dbReference type="PROSITE" id="PS00636">
    <property type="entry name" value="DNAJ_1"/>
    <property type="match status" value="1"/>
</dbReference>
<protein>
    <recommendedName>
        <fullName evidence="1">J domain-containing protein</fullName>
    </recommendedName>
</protein>
<dbReference type="CDD" id="cd06257">
    <property type="entry name" value="DnaJ"/>
    <property type="match status" value="1"/>
</dbReference>
<dbReference type="OrthoDB" id="1183224at2759"/>
<dbReference type="InterPro" id="IPR036869">
    <property type="entry name" value="J_dom_sf"/>
</dbReference>
<evidence type="ECO:0000259" key="1">
    <source>
        <dbReference type="PROSITE" id="PS50076"/>
    </source>
</evidence>
<dbReference type="SMART" id="SM00271">
    <property type="entry name" value="DnaJ"/>
    <property type="match status" value="1"/>
</dbReference>